<dbReference type="InterPro" id="IPR033248">
    <property type="entry name" value="Transketolase_C"/>
</dbReference>
<protein>
    <submittedName>
        <fullName evidence="2">Transketolase</fullName>
    </submittedName>
</protein>
<dbReference type="InterPro" id="IPR005475">
    <property type="entry name" value="Transketolase-like_Pyr-bd"/>
</dbReference>
<dbReference type="Gene3D" id="3.40.50.920">
    <property type="match status" value="1"/>
</dbReference>
<evidence type="ECO:0000313" key="2">
    <source>
        <dbReference type="EMBL" id="GIH09385.1"/>
    </source>
</evidence>
<dbReference type="InterPro" id="IPR051157">
    <property type="entry name" value="PDH/Transketolase"/>
</dbReference>
<gene>
    <name evidence="2" type="ORF">Rhe02_74520</name>
</gene>
<dbReference type="SUPFAM" id="SSF52922">
    <property type="entry name" value="TK C-terminal domain-like"/>
    <property type="match status" value="1"/>
</dbReference>
<dbReference type="Proteomes" id="UP000612899">
    <property type="component" value="Unassembled WGS sequence"/>
</dbReference>
<dbReference type="Pfam" id="PF02779">
    <property type="entry name" value="Transket_pyr"/>
    <property type="match status" value="1"/>
</dbReference>
<dbReference type="EMBL" id="BONY01000067">
    <property type="protein sequence ID" value="GIH09385.1"/>
    <property type="molecule type" value="Genomic_DNA"/>
</dbReference>
<dbReference type="SMART" id="SM00861">
    <property type="entry name" value="Transket_pyr"/>
    <property type="match status" value="1"/>
</dbReference>
<evidence type="ECO:0000313" key="3">
    <source>
        <dbReference type="Proteomes" id="UP000612899"/>
    </source>
</evidence>
<dbReference type="Gene3D" id="3.40.50.970">
    <property type="match status" value="1"/>
</dbReference>
<keyword evidence="3" id="KW-1185">Reference proteome</keyword>
<dbReference type="Pfam" id="PF02780">
    <property type="entry name" value="Transketolase_C"/>
    <property type="match status" value="1"/>
</dbReference>
<dbReference type="SUPFAM" id="SSF52518">
    <property type="entry name" value="Thiamin diphosphate-binding fold (THDP-binding)"/>
    <property type="match status" value="1"/>
</dbReference>
<dbReference type="InterPro" id="IPR009014">
    <property type="entry name" value="Transketo_C/PFOR_II"/>
</dbReference>
<evidence type="ECO:0000259" key="1">
    <source>
        <dbReference type="SMART" id="SM00861"/>
    </source>
</evidence>
<dbReference type="GO" id="GO:0000287">
    <property type="term" value="F:magnesium ion binding"/>
    <property type="evidence" value="ECO:0007669"/>
    <property type="project" value="UniProtKB-ARBA"/>
</dbReference>
<accession>A0A8J3VK51</accession>
<proteinExistence type="predicted"/>
<dbReference type="RefSeq" id="WP_203913121.1">
    <property type="nucleotide sequence ID" value="NZ_BONY01000067.1"/>
</dbReference>
<organism evidence="2 3">
    <name type="scientific">Rhizocola hellebori</name>
    <dbReference type="NCBI Taxonomy" id="1392758"/>
    <lineage>
        <taxon>Bacteria</taxon>
        <taxon>Bacillati</taxon>
        <taxon>Actinomycetota</taxon>
        <taxon>Actinomycetes</taxon>
        <taxon>Micromonosporales</taxon>
        <taxon>Micromonosporaceae</taxon>
        <taxon>Rhizocola</taxon>
    </lineage>
</organism>
<dbReference type="InterPro" id="IPR029061">
    <property type="entry name" value="THDP-binding"/>
</dbReference>
<dbReference type="PANTHER" id="PTHR43825">
    <property type="entry name" value="PYRUVATE DEHYDROGENASE E1 COMPONENT"/>
    <property type="match status" value="1"/>
</dbReference>
<name>A0A8J3VK51_9ACTN</name>
<feature type="domain" description="Transketolase-like pyrimidine-binding" evidence="1">
    <location>
        <begin position="1"/>
        <end position="164"/>
    </location>
</feature>
<sequence>MRNAAINELAELARADSRIMLLTADLGFGVLDNFARELPKQFVNVGVAEQAMVGVATGMAEAGLLPYCYSIATFSFLRPFEFIRNGPVAHRLPVTIMGVGAGTDYSFDGMTHYAIEDLAMARSQPGLTIYAPVTDDDARVLVREAGERPGPAYIRLNRQGSPRPSQDIRAEQPQQTDVLVLALGNGQERAHAIAERVHDSGVQTRVLSVLRFDEQTADDLAAHLAQAKVCLTVEDHYQVGGLGSAAADVIATRGIGVRLVKDAIAALPVGRIGSPQFVINKLHRPVDDLAADLVSRLPSVR</sequence>
<comment type="caution">
    <text evidence="2">The sequence shown here is derived from an EMBL/GenBank/DDBJ whole genome shotgun (WGS) entry which is preliminary data.</text>
</comment>
<dbReference type="CDD" id="cd07033">
    <property type="entry name" value="TPP_PYR_DXS_TK_like"/>
    <property type="match status" value="1"/>
</dbReference>
<dbReference type="AlphaFoldDB" id="A0A8J3VK51"/>
<reference evidence="2" key="1">
    <citation type="submission" date="2021-01" db="EMBL/GenBank/DDBJ databases">
        <title>Whole genome shotgun sequence of Rhizocola hellebori NBRC 109834.</title>
        <authorList>
            <person name="Komaki H."/>
            <person name="Tamura T."/>
        </authorList>
    </citation>
    <scope>NUCLEOTIDE SEQUENCE</scope>
    <source>
        <strain evidence="2">NBRC 109834</strain>
    </source>
</reference>
<dbReference type="PANTHER" id="PTHR43825:SF5">
    <property type="entry name" value="HYPOTHETICAL TRANSKETOLASE FAMILY PROTEIN"/>
    <property type="match status" value="1"/>
</dbReference>